<gene>
    <name evidence="9" type="primary">nox2</name>
    <name evidence="9" type="ordered locus">AXY_21040</name>
</gene>
<dbReference type="InterPro" id="IPR050260">
    <property type="entry name" value="FAD-bd_OxRdtase"/>
</dbReference>
<keyword evidence="5 9" id="KW-0560">Oxidoreductase</keyword>
<evidence type="ECO:0000313" key="9">
    <source>
        <dbReference type="EMBL" id="BAM48236.1"/>
    </source>
</evidence>
<comment type="cofactor">
    <cofactor evidence="1">
        <name>FAD</name>
        <dbReference type="ChEBI" id="CHEBI:57692"/>
    </cofactor>
</comment>
<evidence type="ECO:0000256" key="5">
    <source>
        <dbReference type="ARBA" id="ARBA00023002"/>
    </source>
</evidence>
<dbReference type="PATRIC" id="fig|698758.3.peg.2111"/>
<keyword evidence="6" id="KW-0676">Redox-active center</keyword>
<dbReference type="Proteomes" id="UP000006294">
    <property type="component" value="Chromosome"/>
</dbReference>
<dbReference type="SUPFAM" id="SSF51905">
    <property type="entry name" value="FAD/NAD(P)-binding domain"/>
    <property type="match status" value="1"/>
</dbReference>
<dbReference type="Pfam" id="PF02852">
    <property type="entry name" value="Pyr_redox_dim"/>
    <property type="match status" value="1"/>
</dbReference>
<protein>
    <submittedName>
        <fullName evidence="9">NADH oxidase</fullName>
        <ecNumber evidence="9">1.6.99.3</ecNumber>
    </submittedName>
</protein>
<dbReference type="SUPFAM" id="SSF55424">
    <property type="entry name" value="FAD/NAD-linked reductases, dimerisation (C-terminal) domain"/>
    <property type="match status" value="1"/>
</dbReference>
<evidence type="ECO:0000313" key="10">
    <source>
        <dbReference type="Proteomes" id="UP000006294"/>
    </source>
</evidence>
<dbReference type="eggNOG" id="COG0446">
    <property type="taxonomic scope" value="Bacteria"/>
</dbReference>
<dbReference type="PANTHER" id="PTHR43429">
    <property type="entry name" value="PYRIDINE NUCLEOTIDE-DISULFIDE OXIDOREDUCTASE DOMAIN-CONTAINING"/>
    <property type="match status" value="1"/>
</dbReference>
<feature type="domain" description="FAD/NAD(P)-binding" evidence="8">
    <location>
        <begin position="1"/>
        <end position="304"/>
    </location>
</feature>
<name>K0J5J1_AMPXN</name>
<organism evidence="9 10">
    <name type="scientific">Amphibacillus xylanus (strain ATCC 51415 / DSM 6626 / JCM 7361 / LMG 17667 / NBRC 15112 / Ep01)</name>
    <dbReference type="NCBI Taxonomy" id="698758"/>
    <lineage>
        <taxon>Bacteria</taxon>
        <taxon>Bacillati</taxon>
        <taxon>Bacillota</taxon>
        <taxon>Bacilli</taxon>
        <taxon>Bacillales</taxon>
        <taxon>Bacillaceae</taxon>
        <taxon>Amphibacillus</taxon>
    </lineage>
</organism>
<evidence type="ECO:0000259" key="8">
    <source>
        <dbReference type="Pfam" id="PF07992"/>
    </source>
</evidence>
<dbReference type="PANTHER" id="PTHR43429:SF1">
    <property type="entry name" value="NAD(P)H SULFUR OXIDOREDUCTASE (COA-DEPENDENT)"/>
    <property type="match status" value="1"/>
</dbReference>
<dbReference type="HOGENOM" id="CLU_003291_1_0_9"/>
<evidence type="ECO:0000256" key="3">
    <source>
        <dbReference type="ARBA" id="ARBA00022630"/>
    </source>
</evidence>
<reference evidence="9 10" key="1">
    <citation type="submission" date="2011-01" db="EMBL/GenBank/DDBJ databases">
        <title>Whole genome sequence of Amphibacillus xylinus NBRC 15112.</title>
        <authorList>
            <person name="Nakazawa H."/>
            <person name="Katano Y."/>
            <person name="Nakamura S."/>
            <person name="Sasagawa M."/>
            <person name="Fukada J."/>
            <person name="Arai T."/>
            <person name="Sasakura N."/>
            <person name="Mochizuki D."/>
            <person name="Hosoyama A."/>
            <person name="Harada K."/>
            <person name="Horikawa H."/>
            <person name="Kato Y."/>
            <person name="Harada T."/>
            <person name="Sasaki K."/>
            <person name="Sekiguchi M."/>
            <person name="Hodoyama M."/>
            <person name="Nishiko R."/>
            <person name="Narita H."/>
            <person name="Hanamaki A."/>
            <person name="Hata C."/>
            <person name="Konno Y."/>
            <person name="Niimura Y."/>
            <person name="Yamazaki S."/>
            <person name="Fujita N."/>
        </authorList>
    </citation>
    <scope>NUCLEOTIDE SEQUENCE [LARGE SCALE GENOMIC DNA]</scope>
    <source>
        <strain evidence="10">ATCC 51415 / DSM 6626 / JCM 7361 / LMG 17667 / NBRC 15112 / Ep01</strain>
    </source>
</reference>
<dbReference type="PRINTS" id="PR00411">
    <property type="entry name" value="PNDRDTASEI"/>
</dbReference>
<comment type="similarity">
    <text evidence="2">Belongs to the class-III pyridine nucleotide-disulfide oxidoreductase family.</text>
</comment>
<dbReference type="OrthoDB" id="9802028at2"/>
<dbReference type="Pfam" id="PF07992">
    <property type="entry name" value="Pyr_redox_2"/>
    <property type="match status" value="1"/>
</dbReference>
<keyword evidence="10" id="KW-1185">Reference proteome</keyword>
<keyword evidence="3" id="KW-0285">Flavoprotein</keyword>
<keyword evidence="4" id="KW-0274">FAD</keyword>
<evidence type="ECO:0000256" key="6">
    <source>
        <dbReference type="ARBA" id="ARBA00023284"/>
    </source>
</evidence>
<dbReference type="RefSeq" id="WP_015010822.1">
    <property type="nucleotide sequence ID" value="NC_018704.1"/>
</dbReference>
<dbReference type="InterPro" id="IPR023753">
    <property type="entry name" value="FAD/NAD-binding_dom"/>
</dbReference>
<dbReference type="PRINTS" id="PR00368">
    <property type="entry name" value="FADPNR"/>
</dbReference>
<dbReference type="Gene3D" id="3.50.50.60">
    <property type="entry name" value="FAD/NAD(P)-binding domain"/>
    <property type="match status" value="2"/>
</dbReference>
<proteinExistence type="inferred from homology"/>
<evidence type="ECO:0000259" key="7">
    <source>
        <dbReference type="Pfam" id="PF02852"/>
    </source>
</evidence>
<evidence type="ECO:0000256" key="2">
    <source>
        <dbReference type="ARBA" id="ARBA00009130"/>
    </source>
</evidence>
<dbReference type="InterPro" id="IPR036188">
    <property type="entry name" value="FAD/NAD-bd_sf"/>
</dbReference>
<sequence length="457" mass="50317">MKVAVIGCTHAGTAAIKNTLTLYPDAEIDVFERNDNVSFLSCGIALYVGGVVEKAESLFYASVDGFENRGIRMHMEHDVVSVNIAKKELEAKDLKTGEVRHHTYDKLIISTGSWPITPPIPGFELENVVLCKNYDHAKEIIRRSEHVKHVTVVGGGYIGVELVEAFEENGKEVTLVDAESRILNRYLDEAFTEPVEKSFREKGVQLLLNEFVSGFEGDGKVEKVITNKSEIETELVVMCIGFRPNTELFKGQLDMLPSGAIVVDEFMETSAKDVFAAGDCCAVPYNPTGKSAYIPLATNAVRMGTIAAQNLVERKVKHPGTQGTSGLKIYNHYIGSTGLTEATAKMNDIDVRTVEIKETYRPDFMPENNIVHLKLVYEVGTTRVVGAQVISDIDLTQVANTVSIAIANQMTIEQLALSDFFFQPHFNKPVHYLNEVALKAVQQENALAKEATTVAAK</sequence>
<dbReference type="GO" id="GO:0016491">
    <property type="term" value="F:oxidoreductase activity"/>
    <property type="evidence" value="ECO:0007669"/>
    <property type="project" value="UniProtKB-KW"/>
</dbReference>
<dbReference type="STRING" id="698758.AXY_21040"/>
<evidence type="ECO:0000256" key="4">
    <source>
        <dbReference type="ARBA" id="ARBA00022827"/>
    </source>
</evidence>
<dbReference type="InterPro" id="IPR016156">
    <property type="entry name" value="FAD/NAD-linked_Rdtase_dimer_sf"/>
</dbReference>
<accession>K0J5J1</accession>
<dbReference type="KEGG" id="axl:AXY_21040"/>
<feature type="domain" description="Pyridine nucleotide-disulphide oxidoreductase dimerisation" evidence="7">
    <location>
        <begin position="333"/>
        <end position="427"/>
    </location>
</feature>
<dbReference type="InterPro" id="IPR004099">
    <property type="entry name" value="Pyr_nucl-diS_OxRdtase_dimer"/>
</dbReference>
<dbReference type="AlphaFoldDB" id="K0J5J1"/>
<dbReference type="EC" id="1.6.99.3" evidence="9"/>
<dbReference type="Gene3D" id="3.30.390.30">
    <property type="match status" value="1"/>
</dbReference>
<evidence type="ECO:0000256" key="1">
    <source>
        <dbReference type="ARBA" id="ARBA00001974"/>
    </source>
</evidence>
<dbReference type="EMBL" id="AP012050">
    <property type="protein sequence ID" value="BAM48236.1"/>
    <property type="molecule type" value="Genomic_DNA"/>
</dbReference>